<evidence type="ECO:0000256" key="1">
    <source>
        <dbReference type="SAM" id="MobiDB-lite"/>
    </source>
</evidence>
<sequence length="437" mass="48682">MPLTSVVKATGKVLSSPFKNKHGKQNAIVMAAVIKEIEAASYESRLLNNNSAWESVDYYDHDDISVGRLLQGGAFFETFKVRRLPGVGGSERSSRGSTGYSSSEEDTIQTAKTNKGQCYILKQLNGRLFSENNQVLQQAALRLVLEAKYLSRLDHRNLVRVKGLPFGEEACLSQCTAGSFFVVTPRMVETLSDRVARWRQHPAGDKRSEVESFVGPFYHRKLGYAKDIARALQYLHKRNLVLLNLSPSSIGFLEDGTLQIADLSCVQELPTDEDPSCSSLGLADLLDDSSHGDADMKLPQHLKRVGNERTPTSTNLLVQIAADGGVPRYVAPEVVLQQPGAPWLTPKADVYSFSLVLFELLTLSQPYITFKSGQHRMKVCVHGQRPNLSVYKMPQKLENLFLRTWRKTAWKRLDMTDVLQSMPKPESNPVSIASRQA</sequence>
<dbReference type="GO" id="GO:0004674">
    <property type="term" value="F:protein serine/threonine kinase activity"/>
    <property type="evidence" value="ECO:0007669"/>
    <property type="project" value="TreeGrafter"/>
</dbReference>
<dbReference type="Gene3D" id="1.10.510.10">
    <property type="entry name" value="Transferase(Phosphotransferase) domain 1"/>
    <property type="match status" value="2"/>
</dbReference>
<feature type="region of interest" description="Disordered" evidence="1">
    <location>
        <begin position="86"/>
        <end position="108"/>
    </location>
</feature>
<evidence type="ECO:0000313" key="4">
    <source>
        <dbReference type="Proteomes" id="UP001153069"/>
    </source>
</evidence>
<dbReference type="Pfam" id="PF07714">
    <property type="entry name" value="PK_Tyr_Ser-Thr"/>
    <property type="match status" value="1"/>
</dbReference>
<dbReference type="PROSITE" id="PS50011">
    <property type="entry name" value="PROTEIN_KINASE_DOM"/>
    <property type="match status" value="1"/>
</dbReference>
<gene>
    <name evidence="3" type="ORF">SEMRO_91_G047560.1</name>
</gene>
<dbReference type="PANTHER" id="PTHR44329">
    <property type="entry name" value="SERINE/THREONINE-PROTEIN KINASE TNNI3K-RELATED"/>
    <property type="match status" value="1"/>
</dbReference>
<name>A0A9N8H658_9STRA</name>
<dbReference type="InterPro" id="IPR000719">
    <property type="entry name" value="Prot_kinase_dom"/>
</dbReference>
<dbReference type="EMBL" id="CAICTM010000090">
    <property type="protein sequence ID" value="CAB9500740.1"/>
    <property type="molecule type" value="Genomic_DNA"/>
</dbReference>
<feature type="domain" description="Protein kinase" evidence="2">
    <location>
        <begin position="64"/>
        <end position="425"/>
    </location>
</feature>
<dbReference type="Proteomes" id="UP001153069">
    <property type="component" value="Unassembled WGS sequence"/>
</dbReference>
<evidence type="ECO:0000313" key="3">
    <source>
        <dbReference type="EMBL" id="CAB9500740.1"/>
    </source>
</evidence>
<keyword evidence="3" id="KW-0808">Transferase</keyword>
<dbReference type="OrthoDB" id="104655at2759"/>
<evidence type="ECO:0000259" key="2">
    <source>
        <dbReference type="PROSITE" id="PS50011"/>
    </source>
</evidence>
<dbReference type="GO" id="GO:0005524">
    <property type="term" value="F:ATP binding"/>
    <property type="evidence" value="ECO:0007669"/>
    <property type="project" value="InterPro"/>
</dbReference>
<reference evidence="3" key="1">
    <citation type="submission" date="2020-06" db="EMBL/GenBank/DDBJ databases">
        <authorList>
            <consortium name="Plant Systems Biology data submission"/>
        </authorList>
    </citation>
    <scope>NUCLEOTIDE SEQUENCE</scope>
    <source>
        <strain evidence="3">D6</strain>
    </source>
</reference>
<keyword evidence="3" id="KW-0418">Kinase</keyword>
<organism evidence="3 4">
    <name type="scientific">Seminavis robusta</name>
    <dbReference type="NCBI Taxonomy" id="568900"/>
    <lineage>
        <taxon>Eukaryota</taxon>
        <taxon>Sar</taxon>
        <taxon>Stramenopiles</taxon>
        <taxon>Ochrophyta</taxon>
        <taxon>Bacillariophyta</taxon>
        <taxon>Bacillariophyceae</taxon>
        <taxon>Bacillariophycidae</taxon>
        <taxon>Naviculales</taxon>
        <taxon>Naviculaceae</taxon>
        <taxon>Seminavis</taxon>
    </lineage>
</organism>
<comment type="caution">
    <text evidence="3">The sequence shown here is derived from an EMBL/GenBank/DDBJ whole genome shotgun (WGS) entry which is preliminary data.</text>
</comment>
<dbReference type="SUPFAM" id="SSF56112">
    <property type="entry name" value="Protein kinase-like (PK-like)"/>
    <property type="match status" value="1"/>
</dbReference>
<keyword evidence="4" id="KW-1185">Reference proteome</keyword>
<accession>A0A9N8H658</accession>
<proteinExistence type="predicted"/>
<dbReference type="InterPro" id="IPR001245">
    <property type="entry name" value="Ser-Thr/Tyr_kinase_cat_dom"/>
</dbReference>
<protein>
    <submittedName>
        <fullName evidence="3">Oncogene serine/threonine-protein kinase mos</fullName>
    </submittedName>
</protein>
<dbReference type="AlphaFoldDB" id="A0A9N8H658"/>
<dbReference type="InterPro" id="IPR051681">
    <property type="entry name" value="Ser/Thr_Kinases-Pseudokinases"/>
</dbReference>
<dbReference type="InterPro" id="IPR011009">
    <property type="entry name" value="Kinase-like_dom_sf"/>
</dbReference>